<organism evidence="3 4">
    <name type="scientific">Acinetobacter faecalis</name>
    <dbReference type="NCBI Taxonomy" id="2665161"/>
    <lineage>
        <taxon>Bacteria</taxon>
        <taxon>Pseudomonadati</taxon>
        <taxon>Pseudomonadota</taxon>
        <taxon>Gammaproteobacteria</taxon>
        <taxon>Moraxellales</taxon>
        <taxon>Moraxellaceae</taxon>
        <taxon>Acinetobacter</taxon>
    </lineage>
</organism>
<evidence type="ECO:0000313" key="4">
    <source>
        <dbReference type="Proteomes" id="UP000473854"/>
    </source>
</evidence>
<dbReference type="RefSeq" id="WP_154772357.1">
    <property type="nucleotide sequence ID" value="NZ_JAXHPE010000009.1"/>
</dbReference>
<dbReference type="EMBL" id="WLYL01000010">
    <property type="protein sequence ID" value="MTD10735.1"/>
    <property type="molecule type" value="Genomic_DNA"/>
</dbReference>
<dbReference type="AlphaFoldDB" id="A0A6L6GE27"/>
<dbReference type="EC" id="2.3.1.-" evidence="2"/>
<dbReference type="Pfam" id="PF13673">
    <property type="entry name" value="Acetyltransf_10"/>
    <property type="match status" value="1"/>
</dbReference>
<comment type="caution">
    <text evidence="3">The sequence shown here is derived from an EMBL/GenBank/DDBJ whole genome shotgun (WGS) entry which is preliminary data.</text>
</comment>
<dbReference type="InterPro" id="IPR039143">
    <property type="entry name" value="GNPNAT1-like"/>
</dbReference>
<dbReference type="InterPro" id="IPR016181">
    <property type="entry name" value="Acyl_CoA_acyltransferase"/>
</dbReference>
<name>A0A6L6GE27_9GAMM</name>
<dbReference type="Proteomes" id="UP000473854">
    <property type="component" value="Unassembled WGS sequence"/>
</dbReference>
<dbReference type="PANTHER" id="PTHR13355">
    <property type="entry name" value="GLUCOSAMINE 6-PHOSPHATE N-ACETYLTRANSFERASE"/>
    <property type="match status" value="1"/>
</dbReference>
<evidence type="ECO:0000313" key="3">
    <source>
        <dbReference type="EMBL" id="MTD10735.1"/>
    </source>
</evidence>
<gene>
    <name evidence="3" type="ORF">GIX10_04650</name>
    <name evidence="2" type="ORF">SKM51_02280</name>
</gene>
<dbReference type="Proteomes" id="UP001278995">
    <property type="component" value="Unassembled WGS sequence"/>
</dbReference>
<evidence type="ECO:0000313" key="2">
    <source>
        <dbReference type="EMBL" id="MDY6486045.1"/>
    </source>
</evidence>
<dbReference type="Gene3D" id="3.40.630.30">
    <property type="match status" value="1"/>
</dbReference>
<sequence length="146" mass="16480">MTKTNASNYKIVSGSWDELKLDAQMIRTRVFIQEQNIAAEDEWDEQDSISLHFIVYDDHQAIATARLLQNNSIGRVAVLSSHRGLGIGKLLMLEIIQVAKNQGRNKLHLSAQEHAIPFYNGLGFKQKGEFYLDCGIPHINMDLSVI</sequence>
<proteinExistence type="predicted"/>
<protein>
    <submittedName>
        <fullName evidence="3">GNAT family N-acetyltransferase</fullName>
        <ecNumber evidence="2">2.3.1.-</ecNumber>
    </submittedName>
</protein>
<evidence type="ECO:0000313" key="5">
    <source>
        <dbReference type="Proteomes" id="UP001278995"/>
    </source>
</evidence>
<reference evidence="2 5" key="2">
    <citation type="submission" date="2023-11" db="EMBL/GenBank/DDBJ databases">
        <title>The common occurrence of Acinetobacte faecalis in cattle feces and its emended description.</title>
        <authorList>
            <person name="Kyselkova M."/>
            <person name="Xanthopoulou K."/>
            <person name="Shestivska V."/>
            <person name="Spanelova P."/>
            <person name="Maixnerova M."/>
            <person name="Higgins P.G."/>
            <person name="Nemec A."/>
        </authorList>
    </citation>
    <scope>NUCLEOTIDE SEQUENCE [LARGE SCALE GENOMIC DNA]</scope>
    <source>
        <strain evidence="2 5">ANC 7483</strain>
    </source>
</reference>
<dbReference type="PANTHER" id="PTHR13355:SF11">
    <property type="entry name" value="GLUCOSAMINE 6-PHOSPHATE N-ACETYLTRANSFERASE"/>
    <property type="match status" value="1"/>
</dbReference>
<keyword evidence="2" id="KW-0012">Acyltransferase</keyword>
<dbReference type="InterPro" id="IPR000182">
    <property type="entry name" value="GNAT_dom"/>
</dbReference>
<evidence type="ECO:0000259" key="1">
    <source>
        <dbReference type="PROSITE" id="PS51186"/>
    </source>
</evidence>
<dbReference type="EMBL" id="JAXHPL010000007">
    <property type="protein sequence ID" value="MDY6486045.1"/>
    <property type="molecule type" value="Genomic_DNA"/>
</dbReference>
<dbReference type="SUPFAM" id="SSF55729">
    <property type="entry name" value="Acyl-CoA N-acyltransferases (Nat)"/>
    <property type="match status" value="1"/>
</dbReference>
<reference evidence="3 4" key="1">
    <citation type="submission" date="2019-11" db="EMBL/GenBank/DDBJ databases">
        <authorList>
            <person name="An D."/>
        </authorList>
    </citation>
    <scope>NUCLEOTIDE SEQUENCE [LARGE SCALE GENOMIC DNA]</scope>
    <source>
        <strain evidence="3 4">YIM 103518</strain>
    </source>
</reference>
<accession>A0A6L6GE27</accession>
<dbReference type="PROSITE" id="PS51186">
    <property type="entry name" value="GNAT"/>
    <property type="match status" value="1"/>
</dbReference>
<dbReference type="CDD" id="cd04301">
    <property type="entry name" value="NAT_SF"/>
    <property type="match status" value="1"/>
</dbReference>
<keyword evidence="3" id="KW-0808">Transferase</keyword>
<feature type="domain" description="N-acetyltransferase" evidence="1">
    <location>
        <begin position="9"/>
        <end position="146"/>
    </location>
</feature>
<dbReference type="GO" id="GO:0004343">
    <property type="term" value="F:glucosamine 6-phosphate N-acetyltransferase activity"/>
    <property type="evidence" value="ECO:0007669"/>
    <property type="project" value="TreeGrafter"/>
</dbReference>